<dbReference type="GO" id="GO:0015074">
    <property type="term" value="P:DNA integration"/>
    <property type="evidence" value="ECO:0007669"/>
    <property type="project" value="InterPro"/>
</dbReference>
<evidence type="ECO:0000259" key="6">
    <source>
        <dbReference type="PROSITE" id="PS50994"/>
    </source>
</evidence>
<dbReference type="SUPFAM" id="SSF53098">
    <property type="entry name" value="Ribonuclease H-like"/>
    <property type="match status" value="1"/>
</dbReference>
<dbReference type="GO" id="GO:0008270">
    <property type="term" value="F:zinc ion binding"/>
    <property type="evidence" value="ECO:0007669"/>
    <property type="project" value="UniProtKB-KW"/>
</dbReference>
<proteinExistence type="inferred from homology"/>
<name>A0AA47P574_MERPO</name>
<dbReference type="Gene3D" id="1.10.340.70">
    <property type="match status" value="1"/>
</dbReference>
<keyword evidence="3" id="KW-0863">Zinc-finger</keyword>
<dbReference type="Pfam" id="PF05380">
    <property type="entry name" value="Peptidase_A17"/>
    <property type="match status" value="1"/>
</dbReference>
<evidence type="ECO:0000256" key="2">
    <source>
        <dbReference type="ARBA" id="ARBA00012180"/>
    </source>
</evidence>
<gene>
    <name evidence="7" type="ORF">N1851_010950</name>
</gene>
<dbReference type="InterPro" id="IPR041588">
    <property type="entry name" value="Integrase_H2C2"/>
</dbReference>
<dbReference type="Gene3D" id="3.10.10.10">
    <property type="entry name" value="HIV Type 1 Reverse Transcriptase, subunit A, domain 1"/>
    <property type="match status" value="1"/>
</dbReference>
<feature type="domain" description="CCHC-type" evidence="5">
    <location>
        <begin position="631"/>
        <end position="646"/>
    </location>
</feature>
<dbReference type="InterPro" id="IPR043502">
    <property type="entry name" value="DNA/RNA_pol_sf"/>
</dbReference>
<evidence type="ECO:0000259" key="5">
    <source>
        <dbReference type="PROSITE" id="PS50158"/>
    </source>
</evidence>
<feature type="region of interest" description="Disordered" evidence="4">
    <location>
        <begin position="116"/>
        <end position="146"/>
    </location>
</feature>
<dbReference type="Pfam" id="PF00078">
    <property type="entry name" value="RVT_1"/>
    <property type="match status" value="1"/>
</dbReference>
<dbReference type="InterPro" id="IPR000477">
    <property type="entry name" value="RT_dom"/>
</dbReference>
<keyword evidence="3" id="KW-0862">Zinc</keyword>
<dbReference type="InterPro" id="IPR008042">
    <property type="entry name" value="Retrotrans_Pao"/>
</dbReference>
<dbReference type="CDD" id="cd01644">
    <property type="entry name" value="RT_pepA17"/>
    <property type="match status" value="1"/>
</dbReference>
<accession>A0AA47P574</accession>
<dbReference type="Proteomes" id="UP001174136">
    <property type="component" value="Unassembled WGS sequence"/>
</dbReference>
<evidence type="ECO:0000256" key="4">
    <source>
        <dbReference type="SAM" id="MobiDB-lite"/>
    </source>
</evidence>
<dbReference type="PROSITE" id="PS50994">
    <property type="entry name" value="INTEGRASE"/>
    <property type="match status" value="1"/>
</dbReference>
<dbReference type="InterPro" id="IPR036397">
    <property type="entry name" value="RNaseH_sf"/>
</dbReference>
<dbReference type="InterPro" id="IPR012337">
    <property type="entry name" value="RNaseH-like_sf"/>
</dbReference>
<dbReference type="InterPro" id="IPR040676">
    <property type="entry name" value="DUF5641"/>
</dbReference>
<dbReference type="PROSITE" id="PS50158">
    <property type="entry name" value="ZF_CCHC"/>
    <property type="match status" value="1"/>
</dbReference>
<evidence type="ECO:0000256" key="1">
    <source>
        <dbReference type="ARBA" id="ARBA00010879"/>
    </source>
</evidence>
<dbReference type="PANTHER" id="PTHR47331:SF1">
    <property type="entry name" value="GAG-LIKE PROTEIN"/>
    <property type="match status" value="1"/>
</dbReference>
<feature type="compositionally biased region" description="Polar residues" evidence="4">
    <location>
        <begin position="119"/>
        <end position="130"/>
    </location>
</feature>
<dbReference type="Pfam" id="PF18701">
    <property type="entry name" value="DUF5641"/>
    <property type="match status" value="1"/>
</dbReference>
<evidence type="ECO:0000313" key="7">
    <source>
        <dbReference type="EMBL" id="KAK0148715.1"/>
    </source>
</evidence>
<comment type="caution">
    <text evidence="7">The sequence shown here is derived from an EMBL/GenBank/DDBJ whole genome shotgun (WGS) entry which is preliminary data.</text>
</comment>
<reference evidence="7" key="1">
    <citation type="journal article" date="2023" name="Front. Mar. Sci.">
        <title>A new Merluccius polli reference genome to investigate the effects of global change in West African waters.</title>
        <authorList>
            <person name="Mateo J.L."/>
            <person name="Blanco-Fernandez C."/>
            <person name="Garcia-Vazquez E."/>
            <person name="Machado-Schiaffino G."/>
        </authorList>
    </citation>
    <scope>NUCLEOTIDE SEQUENCE</scope>
    <source>
        <strain evidence="7">C29</strain>
        <tissue evidence="7">Fin</tissue>
    </source>
</reference>
<protein>
    <recommendedName>
        <fullName evidence="2">ribonuclease H</fullName>
        <ecNumber evidence="2">3.1.26.4</ecNumber>
    </recommendedName>
</protein>
<keyword evidence="8" id="KW-1185">Reference proteome</keyword>
<comment type="similarity">
    <text evidence="1">Belongs to the beta type-B retroviral polymerase family. HERV class-II K(HML-2) pol subfamily.</text>
</comment>
<dbReference type="EMBL" id="JAOPHQ010002002">
    <property type="protein sequence ID" value="KAK0148715.1"/>
    <property type="molecule type" value="Genomic_DNA"/>
</dbReference>
<dbReference type="InterPro" id="IPR043128">
    <property type="entry name" value="Rev_trsase/Diguanyl_cyclase"/>
</dbReference>
<feature type="domain" description="Integrase catalytic" evidence="6">
    <location>
        <begin position="1715"/>
        <end position="1902"/>
    </location>
</feature>
<dbReference type="PANTHER" id="PTHR47331">
    <property type="entry name" value="PHD-TYPE DOMAIN-CONTAINING PROTEIN"/>
    <property type="match status" value="1"/>
</dbReference>
<feature type="region of interest" description="Disordered" evidence="4">
    <location>
        <begin position="251"/>
        <end position="309"/>
    </location>
</feature>
<evidence type="ECO:0000256" key="3">
    <source>
        <dbReference type="PROSITE-ProRule" id="PRU00047"/>
    </source>
</evidence>
<dbReference type="Gene3D" id="3.30.70.270">
    <property type="match status" value="1"/>
</dbReference>
<dbReference type="EC" id="3.1.26.4" evidence="2"/>
<dbReference type="InterPro" id="IPR001584">
    <property type="entry name" value="Integrase_cat-core"/>
</dbReference>
<dbReference type="Gene3D" id="3.30.420.10">
    <property type="entry name" value="Ribonuclease H-like superfamily/Ribonuclease H"/>
    <property type="match status" value="1"/>
</dbReference>
<dbReference type="Pfam" id="PF17921">
    <property type="entry name" value="Integrase_H2C2"/>
    <property type="match status" value="1"/>
</dbReference>
<keyword evidence="3" id="KW-0479">Metal-binding</keyword>
<evidence type="ECO:0000313" key="8">
    <source>
        <dbReference type="Proteomes" id="UP001174136"/>
    </source>
</evidence>
<sequence>MPDPTNRTEPQLDPAEAETLLRTLLASRKGKMGFCTRKMNQLKCWMDTDDGFEMETFDKDLESFKQAIYEFNEVHQSVHELLNEEERQADIAEWYEPRMSNFQYFTKEVETWKQDKVQDQVTHQDSVSNTSEGSKESKGSKASSACRRAAAEKAALQARAAALESRHALKLRELQLRIEMEKMDLETDMAAADAKLRTLQSFDMDEEELEEPRDGMNAYLHDQNSKAIRIVKQDISEREFVEIATVPKTPLQRTLASRHPLPTGRGQPRGHRPSGAQSQPRAHSPVRAHSQDRPHRSSGAYLSGTDNSLTAGTQRQSDIADLIIMQQKLSLLPAREVTVYDGDPLTYHSFIRSFEYLIEGKTSSSADRLYFLEQYTSGQARDLVRSCLHRDARQGYAEARQLLEKQFGSEIKVTSAYLEKALKWTPIKVEDGKGLQAYALYLRGCYNAMQDLDMGELDILSNLRLMISKLPYKLRERWRATAYDTYQKTKRRARFQHLVEFLEKQAEILLDPLFGDLLQDSLSGRQVAPKTKTIDKQMARSKSRGSSFATAVALVADGKTLSQPKQQQFNFNADAHTATGTVTCAFCESRRTRIDQRWINYESKHTLIGCRWFKSQPHKLKVEFLKENGYCFGCLAKGHLSRDCRRRLTCEKCQRKHPTLLHIVGTETSRVEPQPKIMAGENREASVSRALVSAGVATGAGRDCALAIVPVRVKVAKGNEYILTYAFLDSGSSATFCTENLMKRLKAKGRKTEILLQTLGQERLVPSYQLTGLEVGNLEGDMYLDLPKVYTQEKIPVSKENLPTQKDLRRWPHLNGILWKEIDADIELLIGINVPKAMEPWNIINSQGNGPYAVKTVLGWVVNGPLNTCTTMEGSGPPTVTANRISVSDLEELFIRQYNEDFSEKQYEGKSEMSVEDRRFMEIMSSSVTLQNGHYHLPLPLRAKDVVMPDNYDMAKQRIGNLQRKFKRDESYALEYSNFMADVIKKGYAEKVPQEQLHRGDGKVWHIPHHGVYHKQKGKLRVVFDCTSTYKGTSLNKELLQGPDLTNTLMGVLLRFRQEPIAVMGDIEAMFHQVRVHGEHKDLLRFLWWPGGDTRQPLEVYRMTVHLFGAVSSPSIANFALQQTADDNTSRFGEEVTETIKCNFYVDDCLKSVPTVERAIELTRELRDACSRGGFVLTKLVSNNRKVLASIPEEHRARPVKDLDLDREKLPLERALGIQWNIESDMFTFKVTVKSRPPTRRGILSIVSSIYDPFGFLCPFILPAKRNLQELCRAKLGWDEDIPGEFAKPWRRWVTELHLLGSFQVDRCMKPKDFGQVVTAELHHFCDASELGYGTVSYLRYTDSMGRFHVAFVQGKSRVTPLKQMTIPRLELAAATLAVRVDKMLKMELRLQLADSTFWTDSTSVLKYICNQTKRFHTYVANRVAVIHELSQEKQWRHVTSQDNPADDASRGLHVDAFLKSRWLKGPEFLKKREKEWPKIPEDLGPLAPDDQEVRKDITVNATQMDERNPISRLVEHYSSWDRLKRAVAWLLKLKGRLLLVGQERKSLMKANPGSNPTPGPTHGAECLSVEDMKEAEKAIIQFEQRQHFGQELAHLMTGKAVKRNSPICKLDPILDNGILRVGGRISKMAMPMEQKNPIILPKGSHLSKLILQQIHQRVGHSGRSHMLSKLQERFWLACANSLARKIIRSCVFCRRMQAKVEEQKMSDLPEDRLLPDLPPFTNVGIDYFGPIEVKRGRAHVKRWGVIFTCLVSRAVHLEVASHLDTNSCINALRRFMCRRGPVKSIRTDNGTNFVGAQKELKEALKGLDHVRIQNELLKDEVKWTFNPPFGAHHGGIWERLIRLLKKILFAVLKEQTLDDETLQTALCEVEAIMNDRPITTVSGDPNDLEPLTPNHLLQLKAQPIMPSGLFQKGDLYSRRRWRQAQYLADLFWKRWVREYAPLMQQRSKWNHPRRNLRPDDVVVIADDTAPRNSWLMGRVVKTFPGAKGLIRSVLVKTKSSTLQRPVDKLCLLLEAAD</sequence>
<dbReference type="InterPro" id="IPR001878">
    <property type="entry name" value="Znf_CCHC"/>
</dbReference>
<dbReference type="SUPFAM" id="SSF56672">
    <property type="entry name" value="DNA/RNA polymerases"/>
    <property type="match status" value="1"/>
</dbReference>
<dbReference type="GO" id="GO:0003676">
    <property type="term" value="F:nucleic acid binding"/>
    <property type="evidence" value="ECO:0007669"/>
    <property type="project" value="InterPro"/>
</dbReference>
<organism evidence="7 8">
    <name type="scientific">Merluccius polli</name>
    <name type="common">Benguela hake</name>
    <name type="synonym">Merluccius cadenati</name>
    <dbReference type="NCBI Taxonomy" id="89951"/>
    <lineage>
        <taxon>Eukaryota</taxon>
        <taxon>Metazoa</taxon>
        <taxon>Chordata</taxon>
        <taxon>Craniata</taxon>
        <taxon>Vertebrata</taxon>
        <taxon>Euteleostomi</taxon>
        <taxon>Actinopterygii</taxon>
        <taxon>Neopterygii</taxon>
        <taxon>Teleostei</taxon>
        <taxon>Neoteleostei</taxon>
        <taxon>Acanthomorphata</taxon>
        <taxon>Zeiogadaria</taxon>
        <taxon>Gadariae</taxon>
        <taxon>Gadiformes</taxon>
        <taxon>Gadoidei</taxon>
        <taxon>Merlucciidae</taxon>
        <taxon>Merluccius</taxon>
    </lineage>
</organism>